<comment type="similarity">
    <text evidence="2 13">Belongs to the thiolase-like superfamily. Beta-ketoacyl-ACP synthases family.</text>
</comment>
<keyword evidence="6 13" id="KW-0808">Transferase</keyword>
<dbReference type="PANTHER" id="PTHR11712">
    <property type="entry name" value="POLYKETIDE SYNTHASE-RELATED"/>
    <property type="match status" value="1"/>
</dbReference>
<dbReference type="Pfam" id="PF02801">
    <property type="entry name" value="Ketoacyl-synt_C"/>
    <property type="match status" value="1"/>
</dbReference>
<evidence type="ECO:0000313" key="16">
    <source>
        <dbReference type="Proteomes" id="UP000199643"/>
    </source>
</evidence>
<evidence type="ECO:0000256" key="4">
    <source>
        <dbReference type="ARBA" id="ARBA00013191"/>
    </source>
</evidence>
<dbReference type="GO" id="GO:0004315">
    <property type="term" value="F:3-oxoacyl-[acyl-carrier-protein] synthase activity"/>
    <property type="evidence" value="ECO:0007669"/>
    <property type="project" value="UniProtKB-EC"/>
</dbReference>
<dbReference type="STRING" id="405671.SAMN05421827_111114"/>
<dbReference type="InterPro" id="IPR016039">
    <property type="entry name" value="Thiolase-like"/>
</dbReference>
<evidence type="ECO:0000256" key="13">
    <source>
        <dbReference type="RuleBase" id="RU003694"/>
    </source>
</evidence>
<protein>
    <recommendedName>
        <fullName evidence="8">3-oxoacyl-[acyl-carrier-protein] synthase 1</fullName>
        <ecNumber evidence="4">2.3.1.41</ecNumber>
    </recommendedName>
    <alternativeName>
        <fullName evidence="9">3-oxoacyl-[acyl-carrier-protein] synthase I</fullName>
    </alternativeName>
    <alternativeName>
        <fullName evidence="10">Beta-ketoacyl-ACP synthase I</fullName>
    </alternativeName>
</protein>
<evidence type="ECO:0000256" key="8">
    <source>
        <dbReference type="ARBA" id="ARBA00039450"/>
    </source>
</evidence>
<keyword evidence="16" id="KW-1185">Reference proteome</keyword>
<dbReference type="Pfam" id="PF00109">
    <property type="entry name" value="ketoacyl-synt"/>
    <property type="match status" value="1"/>
</dbReference>
<proteinExistence type="inferred from homology"/>
<dbReference type="GO" id="GO:0005829">
    <property type="term" value="C:cytosol"/>
    <property type="evidence" value="ECO:0007669"/>
    <property type="project" value="TreeGrafter"/>
</dbReference>
<dbReference type="CDD" id="cd00834">
    <property type="entry name" value="KAS_I_II"/>
    <property type="match status" value="1"/>
</dbReference>
<evidence type="ECO:0000256" key="5">
    <source>
        <dbReference type="ARBA" id="ARBA00022490"/>
    </source>
</evidence>
<evidence type="ECO:0000259" key="14">
    <source>
        <dbReference type="PROSITE" id="PS52004"/>
    </source>
</evidence>
<dbReference type="PROSITE" id="PS52004">
    <property type="entry name" value="KS3_2"/>
    <property type="match status" value="1"/>
</dbReference>
<dbReference type="Proteomes" id="UP000199643">
    <property type="component" value="Unassembled WGS sequence"/>
</dbReference>
<comment type="subunit">
    <text evidence="3">Homodimer.</text>
</comment>
<gene>
    <name evidence="15" type="ORF">SAMN05421827_111114</name>
</gene>
<dbReference type="PANTHER" id="PTHR11712:SF306">
    <property type="entry name" value="3-OXOACYL-[ACYL-CARRIER-PROTEIN] SYNTHASE 1"/>
    <property type="match status" value="1"/>
</dbReference>
<evidence type="ECO:0000256" key="11">
    <source>
        <dbReference type="ARBA" id="ARBA00048121"/>
    </source>
</evidence>
<evidence type="ECO:0000256" key="10">
    <source>
        <dbReference type="ARBA" id="ARBA00042143"/>
    </source>
</evidence>
<dbReference type="InterPro" id="IPR000794">
    <property type="entry name" value="Beta-ketoacyl_synthase"/>
</dbReference>
<dbReference type="EMBL" id="FNCH01000011">
    <property type="protein sequence ID" value="SDG80605.1"/>
    <property type="molecule type" value="Genomic_DNA"/>
</dbReference>
<evidence type="ECO:0000256" key="7">
    <source>
        <dbReference type="ARBA" id="ARBA00023315"/>
    </source>
</evidence>
<keyword evidence="7" id="KW-0012">Acyltransferase</keyword>
<dbReference type="InterPro" id="IPR020841">
    <property type="entry name" value="PKS_Beta-ketoAc_synthase_dom"/>
</dbReference>
<dbReference type="RefSeq" id="WP_090501177.1">
    <property type="nucleotide sequence ID" value="NZ_FNCH01000011.1"/>
</dbReference>
<name>A0A1G7X8S9_9SPHI</name>
<feature type="domain" description="Ketosynthase family 3 (KS3)" evidence="14">
    <location>
        <begin position="2"/>
        <end position="421"/>
    </location>
</feature>
<evidence type="ECO:0000256" key="3">
    <source>
        <dbReference type="ARBA" id="ARBA00011738"/>
    </source>
</evidence>
<dbReference type="AlphaFoldDB" id="A0A1G7X8S9"/>
<organism evidence="15 16">
    <name type="scientific">Pedobacter terrae</name>
    <dbReference type="NCBI Taxonomy" id="405671"/>
    <lineage>
        <taxon>Bacteria</taxon>
        <taxon>Pseudomonadati</taxon>
        <taxon>Bacteroidota</taxon>
        <taxon>Sphingobacteriia</taxon>
        <taxon>Sphingobacteriales</taxon>
        <taxon>Sphingobacteriaceae</taxon>
        <taxon>Pedobacter</taxon>
    </lineage>
</organism>
<comment type="subcellular location">
    <subcellularLocation>
        <location evidence="1">Cytoplasm</location>
    </subcellularLocation>
</comment>
<dbReference type="Gene3D" id="3.40.47.10">
    <property type="match status" value="2"/>
</dbReference>
<dbReference type="SMART" id="SM00825">
    <property type="entry name" value="PKS_KS"/>
    <property type="match status" value="1"/>
</dbReference>
<comment type="catalytic activity">
    <reaction evidence="11">
        <text>(3Z)-decenoyl-[ACP] + malonyl-[ACP] + H(+) = 3-oxo-(5Z)-dodecenoyl-[ACP] + holo-[ACP] + CO2</text>
        <dbReference type="Rhea" id="RHEA:54940"/>
        <dbReference type="Rhea" id="RHEA-COMP:9623"/>
        <dbReference type="Rhea" id="RHEA-COMP:9685"/>
        <dbReference type="Rhea" id="RHEA-COMP:9927"/>
        <dbReference type="Rhea" id="RHEA-COMP:14042"/>
        <dbReference type="ChEBI" id="CHEBI:15378"/>
        <dbReference type="ChEBI" id="CHEBI:16526"/>
        <dbReference type="ChEBI" id="CHEBI:64479"/>
        <dbReference type="ChEBI" id="CHEBI:78449"/>
        <dbReference type="ChEBI" id="CHEBI:78798"/>
        <dbReference type="ChEBI" id="CHEBI:138410"/>
    </reaction>
    <physiologicalReaction direction="left-to-right" evidence="11">
        <dbReference type="Rhea" id="RHEA:54941"/>
    </physiologicalReaction>
</comment>
<accession>A0A1G7X8S9</accession>
<evidence type="ECO:0000256" key="6">
    <source>
        <dbReference type="ARBA" id="ARBA00022679"/>
    </source>
</evidence>
<evidence type="ECO:0000313" key="15">
    <source>
        <dbReference type="EMBL" id="SDG80605.1"/>
    </source>
</evidence>
<evidence type="ECO:0000256" key="9">
    <source>
        <dbReference type="ARBA" id="ARBA00041620"/>
    </source>
</evidence>
<dbReference type="EC" id="2.3.1.41" evidence="4"/>
<sequence length="425" mass="44935">MDNRVVITGLGVCAPNGTTVNEFSDAIKNGISGIRHQPDLEALNFSCQIAGTPLLSDERIGQYFTPLELRNLNSTGIIYGVIAGLDAWQDAGLTIENNNEPDWDSGTIFGTGTSGIDKFRWAINKIDALEIKKLGSSVVIQTMASGVSAFISGKLGLGNQVSTNSSACATGAESILMAYERIKTGQATIMLAGSTSDSGPYIWGGFDAMKVCTFKHNHDPEKGSRPMSATASGFVPGSGAGALVLESLESALARKAKIYAEVCGGHVNSGGQRGLGTMTAPNPTAVQRCIQVALKNAGIEAHEIDVINGHLTATSKDALEIENWKVALALPDDSFPYINSLKGMIGHCIAASGSIECVASILELSEGFIFPNINCEDLNPEITNLIDTKCIPQTLIHQPINILVKASFGFGDINACVIFKKYPHE</sequence>
<dbReference type="OrthoDB" id="9808669at2"/>
<keyword evidence="5" id="KW-0963">Cytoplasm</keyword>
<comment type="catalytic activity">
    <reaction evidence="12">
        <text>a fatty acyl-[ACP] + malonyl-[ACP] + H(+) = a 3-oxoacyl-[ACP] + holo-[ACP] + CO2</text>
        <dbReference type="Rhea" id="RHEA:22836"/>
        <dbReference type="Rhea" id="RHEA-COMP:9623"/>
        <dbReference type="Rhea" id="RHEA-COMP:9685"/>
        <dbReference type="Rhea" id="RHEA-COMP:9916"/>
        <dbReference type="Rhea" id="RHEA-COMP:14125"/>
        <dbReference type="ChEBI" id="CHEBI:15378"/>
        <dbReference type="ChEBI" id="CHEBI:16526"/>
        <dbReference type="ChEBI" id="CHEBI:64479"/>
        <dbReference type="ChEBI" id="CHEBI:78449"/>
        <dbReference type="ChEBI" id="CHEBI:78776"/>
        <dbReference type="ChEBI" id="CHEBI:138651"/>
        <dbReference type="EC" id="2.3.1.41"/>
    </reaction>
    <physiologicalReaction direction="left-to-right" evidence="12">
        <dbReference type="Rhea" id="RHEA:22837"/>
    </physiologicalReaction>
</comment>
<dbReference type="SUPFAM" id="SSF53901">
    <property type="entry name" value="Thiolase-like"/>
    <property type="match status" value="2"/>
</dbReference>
<evidence type="ECO:0000256" key="1">
    <source>
        <dbReference type="ARBA" id="ARBA00004496"/>
    </source>
</evidence>
<reference evidence="16" key="1">
    <citation type="submission" date="2016-10" db="EMBL/GenBank/DDBJ databases">
        <authorList>
            <person name="Varghese N."/>
            <person name="Submissions S."/>
        </authorList>
    </citation>
    <scope>NUCLEOTIDE SEQUENCE [LARGE SCALE GENOMIC DNA]</scope>
    <source>
        <strain evidence="16">DSM 17933</strain>
    </source>
</reference>
<evidence type="ECO:0000256" key="12">
    <source>
        <dbReference type="ARBA" id="ARBA00048506"/>
    </source>
</evidence>
<dbReference type="InterPro" id="IPR014030">
    <property type="entry name" value="Ketoacyl_synth_N"/>
</dbReference>
<dbReference type="GO" id="GO:0006633">
    <property type="term" value="P:fatty acid biosynthetic process"/>
    <property type="evidence" value="ECO:0007669"/>
    <property type="project" value="TreeGrafter"/>
</dbReference>
<dbReference type="InterPro" id="IPR014031">
    <property type="entry name" value="Ketoacyl_synth_C"/>
</dbReference>
<evidence type="ECO:0000256" key="2">
    <source>
        <dbReference type="ARBA" id="ARBA00008467"/>
    </source>
</evidence>